<name>A0A4R0JWE7_9ACTN</name>
<dbReference type="OrthoDB" id="3173428at2"/>
<gene>
    <name evidence="2" type="ORF">E0H73_42235</name>
</gene>
<dbReference type="PANTHER" id="PTHR22642:SF2">
    <property type="entry name" value="PROTEIN LONG AFTER FAR-RED 3"/>
    <property type="match status" value="1"/>
</dbReference>
<dbReference type="EMBL" id="SJKB01000026">
    <property type="protein sequence ID" value="TCC49568.1"/>
    <property type="molecule type" value="Genomic_DNA"/>
</dbReference>
<dbReference type="PANTHER" id="PTHR22642">
    <property type="entry name" value="IMIDAZOLONEPROPIONASE"/>
    <property type="match status" value="1"/>
</dbReference>
<dbReference type="RefSeq" id="WP_131366366.1">
    <property type="nucleotide sequence ID" value="NZ_SJKB01000026.1"/>
</dbReference>
<dbReference type="Gene3D" id="2.30.40.10">
    <property type="entry name" value="Urease, subunit C, domain 1"/>
    <property type="match status" value="1"/>
</dbReference>
<comment type="caution">
    <text evidence="2">The sequence shown here is derived from an EMBL/GenBank/DDBJ whole genome shotgun (WGS) entry which is preliminary data.</text>
</comment>
<organism evidence="2 3">
    <name type="scientific">Kribbella pittospori</name>
    <dbReference type="NCBI Taxonomy" id="722689"/>
    <lineage>
        <taxon>Bacteria</taxon>
        <taxon>Bacillati</taxon>
        <taxon>Actinomycetota</taxon>
        <taxon>Actinomycetes</taxon>
        <taxon>Propionibacteriales</taxon>
        <taxon>Kribbellaceae</taxon>
        <taxon>Kribbella</taxon>
    </lineage>
</organism>
<dbReference type="InterPro" id="IPR033932">
    <property type="entry name" value="YtcJ-like"/>
</dbReference>
<dbReference type="Proteomes" id="UP000291144">
    <property type="component" value="Unassembled WGS sequence"/>
</dbReference>
<dbReference type="SUPFAM" id="SSF51338">
    <property type="entry name" value="Composite domain of metallo-dependent hydrolases"/>
    <property type="match status" value="1"/>
</dbReference>
<dbReference type="InterPro" id="IPR013108">
    <property type="entry name" value="Amidohydro_3"/>
</dbReference>
<accession>A0A4R0JWE7</accession>
<dbReference type="Pfam" id="PF07969">
    <property type="entry name" value="Amidohydro_3"/>
    <property type="match status" value="1"/>
</dbReference>
<keyword evidence="2" id="KW-0378">Hydrolase</keyword>
<dbReference type="CDD" id="cd01300">
    <property type="entry name" value="YtcJ_like"/>
    <property type="match status" value="1"/>
</dbReference>
<feature type="domain" description="Amidohydrolase 3" evidence="1">
    <location>
        <begin position="61"/>
        <end position="559"/>
    </location>
</feature>
<dbReference type="AlphaFoldDB" id="A0A4R0JWE7"/>
<dbReference type="GO" id="GO:0016810">
    <property type="term" value="F:hydrolase activity, acting on carbon-nitrogen (but not peptide) bonds"/>
    <property type="evidence" value="ECO:0007669"/>
    <property type="project" value="InterPro"/>
</dbReference>
<keyword evidence="3" id="KW-1185">Reference proteome</keyword>
<dbReference type="Gene3D" id="3.10.310.70">
    <property type="match status" value="1"/>
</dbReference>
<dbReference type="InterPro" id="IPR032466">
    <property type="entry name" value="Metal_Hydrolase"/>
</dbReference>
<protein>
    <submittedName>
        <fullName evidence="2">Amidohydrolase</fullName>
    </submittedName>
</protein>
<evidence type="ECO:0000313" key="3">
    <source>
        <dbReference type="Proteomes" id="UP000291144"/>
    </source>
</evidence>
<dbReference type="SUPFAM" id="SSF51556">
    <property type="entry name" value="Metallo-dependent hydrolases"/>
    <property type="match status" value="1"/>
</dbReference>
<evidence type="ECO:0000313" key="2">
    <source>
        <dbReference type="EMBL" id="TCC49568.1"/>
    </source>
</evidence>
<evidence type="ECO:0000259" key="1">
    <source>
        <dbReference type="Pfam" id="PF07969"/>
    </source>
</evidence>
<reference evidence="2 3" key="1">
    <citation type="submission" date="2019-02" db="EMBL/GenBank/DDBJ databases">
        <title>Kribbella capetownensis sp. nov. and Kribbella speibonae sp. nov., isolated from soil.</title>
        <authorList>
            <person name="Curtis S.M."/>
            <person name="Norton I."/>
            <person name="Everest G.J."/>
            <person name="Meyers P.R."/>
        </authorList>
    </citation>
    <scope>NUCLEOTIDE SEQUENCE [LARGE SCALE GENOMIC DNA]</scope>
    <source>
        <strain evidence="2 3">NRRL B-24813</strain>
    </source>
</reference>
<dbReference type="Gene3D" id="3.20.20.140">
    <property type="entry name" value="Metal-dependent hydrolases"/>
    <property type="match status" value="1"/>
</dbReference>
<sequence>MSTQDRQPADFVVRGSAIYTLDPARPWAEAFAVRDGKVVAVGDQADVDAVRGRRTKLVHIEGGMVMPGLVDVHAHVGFGGQAAGWELRLPPMLGPDQILDAVHQHARALGNNDWVVGGTVSSPVFHALGNRKALAALDEASLGRPVMLRDDSLHNRWVNSHAMEILGVDGTRMEPARGGWVCDGAGRPVGILLGQPSTDAELAVRRSLEQPHHRDLRSARMAVSIFNSVGVTAIQDAATMGAWLDVFTELDHAEKLNAWIVGSMPAREFVESGPVGTDLFDTATVRRSAHVRPDFVKGVLDGVPMTRTSKFLDPYKPEPSAPGGAPNGHVCPFYGDGLFSDEELLQLLEDAVSRGLHAKLHATADATVRQVLDAVAVMRERHGDGPVFHIAHPEFVHPDDVTRFADLDVVADASPVLWFPTPMNGAIAQQVQDHYMERIWPLRDLHDAGALVAAGSDWPVAMPTPNPWLSIETMVTRRSPDPEFPGSLAADQALDLETAIRAHSVNGAQAMGLAQQTGQLSPGMSADFIVLDRNLFDTPVEHIHATQVRQTWFAGRRVHRGS</sequence>
<dbReference type="InterPro" id="IPR011059">
    <property type="entry name" value="Metal-dep_hydrolase_composite"/>
</dbReference>
<proteinExistence type="predicted"/>